<reference evidence="1 2" key="1">
    <citation type="submission" date="2014-04" db="EMBL/GenBank/DDBJ databases">
        <authorList>
            <consortium name="DOE Joint Genome Institute"/>
            <person name="Kuo A."/>
            <person name="Kohler A."/>
            <person name="Jargeat P."/>
            <person name="Nagy L.G."/>
            <person name="Floudas D."/>
            <person name="Copeland A."/>
            <person name="Barry K.W."/>
            <person name="Cichocki N."/>
            <person name="Veneault-Fourrey C."/>
            <person name="LaButti K."/>
            <person name="Lindquist E.A."/>
            <person name="Lipzen A."/>
            <person name="Lundell T."/>
            <person name="Morin E."/>
            <person name="Murat C."/>
            <person name="Sun H."/>
            <person name="Tunlid A."/>
            <person name="Henrissat B."/>
            <person name="Grigoriev I.V."/>
            <person name="Hibbett D.S."/>
            <person name="Martin F."/>
            <person name="Nordberg H.P."/>
            <person name="Cantor M.N."/>
            <person name="Hua S.X."/>
        </authorList>
    </citation>
    <scope>NUCLEOTIDE SEQUENCE [LARGE SCALE GENOMIC DNA]</scope>
    <source>
        <strain evidence="1 2">Ve08.2h10</strain>
    </source>
</reference>
<dbReference type="EMBL" id="KN826077">
    <property type="protein sequence ID" value="KIK80198.1"/>
    <property type="molecule type" value="Genomic_DNA"/>
</dbReference>
<organism evidence="1 2">
    <name type="scientific">Paxillus rubicundulus Ve08.2h10</name>
    <dbReference type="NCBI Taxonomy" id="930991"/>
    <lineage>
        <taxon>Eukaryota</taxon>
        <taxon>Fungi</taxon>
        <taxon>Dikarya</taxon>
        <taxon>Basidiomycota</taxon>
        <taxon>Agaricomycotina</taxon>
        <taxon>Agaricomycetes</taxon>
        <taxon>Agaricomycetidae</taxon>
        <taxon>Boletales</taxon>
        <taxon>Paxilineae</taxon>
        <taxon>Paxillaceae</taxon>
        <taxon>Paxillus</taxon>
    </lineage>
</organism>
<dbReference type="InParanoid" id="A0A0D0CX99"/>
<gene>
    <name evidence="1" type="ORF">PAXRUDRAFT_159298</name>
</gene>
<evidence type="ECO:0000313" key="2">
    <source>
        <dbReference type="Proteomes" id="UP000054538"/>
    </source>
</evidence>
<dbReference type="OrthoDB" id="5946233at2759"/>
<dbReference type="STRING" id="930991.A0A0D0CX99"/>
<name>A0A0D0CX99_9AGAM</name>
<reference evidence="2" key="2">
    <citation type="submission" date="2015-01" db="EMBL/GenBank/DDBJ databases">
        <title>Evolutionary Origins and Diversification of the Mycorrhizal Mutualists.</title>
        <authorList>
            <consortium name="DOE Joint Genome Institute"/>
            <consortium name="Mycorrhizal Genomics Consortium"/>
            <person name="Kohler A."/>
            <person name="Kuo A."/>
            <person name="Nagy L.G."/>
            <person name="Floudas D."/>
            <person name="Copeland A."/>
            <person name="Barry K.W."/>
            <person name="Cichocki N."/>
            <person name="Veneault-Fourrey C."/>
            <person name="LaButti K."/>
            <person name="Lindquist E.A."/>
            <person name="Lipzen A."/>
            <person name="Lundell T."/>
            <person name="Morin E."/>
            <person name="Murat C."/>
            <person name="Riley R."/>
            <person name="Ohm R."/>
            <person name="Sun H."/>
            <person name="Tunlid A."/>
            <person name="Henrissat B."/>
            <person name="Grigoriev I.V."/>
            <person name="Hibbett D.S."/>
            <person name="Martin F."/>
        </authorList>
    </citation>
    <scope>NUCLEOTIDE SEQUENCE [LARGE SCALE GENOMIC DNA]</scope>
    <source>
        <strain evidence="2">Ve08.2h10</strain>
    </source>
</reference>
<proteinExistence type="predicted"/>
<keyword evidence="2" id="KW-1185">Reference proteome</keyword>
<evidence type="ECO:0000313" key="1">
    <source>
        <dbReference type="EMBL" id="KIK80198.1"/>
    </source>
</evidence>
<dbReference type="Proteomes" id="UP000054538">
    <property type="component" value="Unassembled WGS sequence"/>
</dbReference>
<dbReference type="HOGENOM" id="CLU_090385_1_0_1"/>
<dbReference type="AlphaFoldDB" id="A0A0D0CX99"/>
<accession>A0A0D0CX99</accession>
<protein>
    <submittedName>
        <fullName evidence="1">Uncharacterized protein</fullName>
    </submittedName>
</protein>
<sequence>MVFCWVFIPWLQEKLNNYQTHVNCWILQAHPIFPHGVPELVHSSPKDHGALNFKISTSLSLRSPTQLLIECQVKVTPAAISHVHELYINSTHAMFNLLPSSLSMFIELYYDQLGHPSVEMVQYLDLLGLLWQCAEIPPILKVTDSHVTNDDKFPLLPGLQELSFNKTDAHYYMGGVGNSNGLCEFFFFPFGLHFDATANSDTLSNRRRTFSGVRCLKW</sequence>